<comment type="caution">
    <text evidence="1">The sequence shown here is derived from an EMBL/GenBank/DDBJ whole genome shotgun (WGS) entry which is preliminary data.</text>
</comment>
<dbReference type="InterPro" id="IPR012341">
    <property type="entry name" value="6hp_glycosidase-like_sf"/>
</dbReference>
<evidence type="ECO:0000313" key="2">
    <source>
        <dbReference type="Proteomes" id="UP000756346"/>
    </source>
</evidence>
<dbReference type="InterPro" id="IPR008928">
    <property type="entry name" value="6-hairpin_glycosidase_sf"/>
</dbReference>
<protein>
    <submittedName>
        <fullName evidence="1">Glycoside hydrolase family 78 protein</fullName>
    </submittedName>
</protein>
<sequence length="745" mass="79906">MELRRLPGSALPAASSSFGKCIERGDVWKGLSGAAAGLIKAQDGRIVLSATMDAPGILILDYSVETEGIPEFEVVSASGDTSVFQITYSESEAALGRYMGDGPLSLAAAMDTYRVNSYNISAPGQSKNRLIKGASVTRSTTSLQLARTVQPSEIPKNSIPEFWQVSSEGVLIESQAPQAAIGITVQSSTTHALEFKAKPSVGGFGFSVLSDTLNSTIYISVNVAEGTIAVHSDSTTKDTLIQKVALPTGASSSLDGWHQVQAHVVMTDINATINRATALKLSQFSKFFGSHGIRASYGHRTLFRDLKVTDATCATTYEHPLTDSSCFKDFLVGKNPLDTSADATRRDRIASTGDLDIAGAAALTNTHGLDSLALCRAPRGFFVPTAKMFPQPRFSKPLGFDRTGLIGYSWNLLTAVAMTYTHTGYIEFAETWAPKAQRMLDWSHSHLLPKGLFNLTGATFGGDWNYYDPAQSGVVTKVNVIYAYALQETSRLLTDGGVDASVSQDRLSTLRSAINTQLWSDELVAYVISETNRDSFAQDSNALAILTGVNKDPARSSELILKTLLKQLSTPHGPVAFSSGATSSGFKRYISSYTTSYHLRGALTVGNAVVARELLSTLWTPMIQKDNANYTGCFWETLNDKGEPAFGFSTSLANGPIEVRWNFCGDLLKMTVQAPAGTKATITLPSLLLVSADASVIHVDGAVVHGTSFEVEGGAAVRITQSLNVELVKNGLSFFQLRIRISQES</sequence>
<dbReference type="GeneID" id="70190059"/>
<proteinExistence type="predicted"/>
<dbReference type="Proteomes" id="UP000756346">
    <property type="component" value="Unassembled WGS sequence"/>
</dbReference>
<dbReference type="RefSeq" id="XP_046006920.1">
    <property type="nucleotide sequence ID" value="XM_046160513.1"/>
</dbReference>
<dbReference type="OrthoDB" id="10036721at2759"/>
<keyword evidence="2" id="KW-1185">Reference proteome</keyword>
<dbReference type="SUPFAM" id="SSF48208">
    <property type="entry name" value="Six-hairpin glycosidases"/>
    <property type="match status" value="1"/>
</dbReference>
<dbReference type="EMBL" id="JAGTJQ010000010">
    <property type="protein sequence ID" value="KAH7020719.1"/>
    <property type="molecule type" value="Genomic_DNA"/>
</dbReference>
<name>A0A9P8XV42_9PEZI</name>
<gene>
    <name evidence="1" type="ORF">B0I36DRAFT_376914</name>
</gene>
<dbReference type="Gene3D" id="2.60.420.10">
    <property type="entry name" value="Maltose phosphorylase, domain 3"/>
    <property type="match status" value="1"/>
</dbReference>
<evidence type="ECO:0000313" key="1">
    <source>
        <dbReference type="EMBL" id="KAH7020719.1"/>
    </source>
</evidence>
<accession>A0A9P8XV42</accession>
<dbReference type="PANTHER" id="PTHR34987">
    <property type="entry name" value="C, PUTATIVE (AFU_ORTHOLOGUE AFUA_3G02880)-RELATED"/>
    <property type="match status" value="1"/>
</dbReference>
<organism evidence="1 2">
    <name type="scientific">Microdochium trichocladiopsis</name>
    <dbReference type="NCBI Taxonomy" id="1682393"/>
    <lineage>
        <taxon>Eukaryota</taxon>
        <taxon>Fungi</taxon>
        <taxon>Dikarya</taxon>
        <taxon>Ascomycota</taxon>
        <taxon>Pezizomycotina</taxon>
        <taxon>Sordariomycetes</taxon>
        <taxon>Xylariomycetidae</taxon>
        <taxon>Xylariales</taxon>
        <taxon>Microdochiaceae</taxon>
        <taxon>Microdochium</taxon>
    </lineage>
</organism>
<reference evidence="1" key="1">
    <citation type="journal article" date="2021" name="Nat. Commun.">
        <title>Genetic determinants of endophytism in the Arabidopsis root mycobiome.</title>
        <authorList>
            <person name="Mesny F."/>
            <person name="Miyauchi S."/>
            <person name="Thiergart T."/>
            <person name="Pickel B."/>
            <person name="Atanasova L."/>
            <person name="Karlsson M."/>
            <person name="Huettel B."/>
            <person name="Barry K.W."/>
            <person name="Haridas S."/>
            <person name="Chen C."/>
            <person name="Bauer D."/>
            <person name="Andreopoulos W."/>
            <person name="Pangilinan J."/>
            <person name="LaButti K."/>
            <person name="Riley R."/>
            <person name="Lipzen A."/>
            <person name="Clum A."/>
            <person name="Drula E."/>
            <person name="Henrissat B."/>
            <person name="Kohler A."/>
            <person name="Grigoriev I.V."/>
            <person name="Martin F.M."/>
            <person name="Hacquard S."/>
        </authorList>
    </citation>
    <scope>NUCLEOTIDE SEQUENCE</scope>
    <source>
        <strain evidence="1">MPI-CAGE-CH-0230</strain>
    </source>
</reference>
<dbReference type="GO" id="GO:0005975">
    <property type="term" value="P:carbohydrate metabolic process"/>
    <property type="evidence" value="ECO:0007669"/>
    <property type="project" value="InterPro"/>
</dbReference>
<dbReference type="Gene3D" id="1.50.10.10">
    <property type="match status" value="1"/>
</dbReference>
<keyword evidence="1" id="KW-0378">Hydrolase</keyword>
<dbReference type="GO" id="GO:0016787">
    <property type="term" value="F:hydrolase activity"/>
    <property type="evidence" value="ECO:0007669"/>
    <property type="project" value="UniProtKB-KW"/>
</dbReference>
<dbReference type="AlphaFoldDB" id="A0A9P8XV42"/>
<dbReference type="PANTHER" id="PTHR34987:SF4">
    <property type="entry name" value="ALPHA-L-RHAMNOSIDASE C-TERMINAL DOMAIN-CONTAINING PROTEIN"/>
    <property type="match status" value="1"/>
</dbReference>